<dbReference type="PANTHER" id="PTHR13146:SF0">
    <property type="entry name" value="SOLUTE CARRIER FAMILY 35 MEMBER F6"/>
    <property type="match status" value="1"/>
</dbReference>
<keyword evidence="7" id="KW-1185">Reference proteome</keyword>
<name>A0A2K1QMA3_9PEZI</name>
<dbReference type="Proteomes" id="UP000243797">
    <property type="component" value="Unassembled WGS sequence"/>
</dbReference>
<dbReference type="Pfam" id="PF04142">
    <property type="entry name" value="Nuc_sug_transp"/>
    <property type="match status" value="1"/>
</dbReference>
<dbReference type="GO" id="GO:0015165">
    <property type="term" value="F:pyrimidine nucleotide-sugar transmembrane transporter activity"/>
    <property type="evidence" value="ECO:0007669"/>
    <property type="project" value="InterPro"/>
</dbReference>
<dbReference type="OrthoDB" id="29773at2759"/>
<dbReference type="GO" id="GO:0000139">
    <property type="term" value="C:Golgi membrane"/>
    <property type="evidence" value="ECO:0007669"/>
    <property type="project" value="InterPro"/>
</dbReference>
<evidence type="ECO:0000256" key="4">
    <source>
        <dbReference type="ARBA" id="ARBA00023136"/>
    </source>
</evidence>
<evidence type="ECO:0000313" key="6">
    <source>
        <dbReference type="EMBL" id="PNS16287.1"/>
    </source>
</evidence>
<feature type="transmembrane region" description="Helical" evidence="5">
    <location>
        <begin position="6"/>
        <end position="24"/>
    </location>
</feature>
<evidence type="ECO:0000256" key="2">
    <source>
        <dbReference type="ARBA" id="ARBA00022692"/>
    </source>
</evidence>
<dbReference type="InParanoid" id="A0A2K1QMA3"/>
<feature type="transmembrane region" description="Helical" evidence="5">
    <location>
        <begin position="262"/>
        <end position="281"/>
    </location>
</feature>
<dbReference type="PIRSF" id="PIRSF036436">
    <property type="entry name" value="UCP036436"/>
    <property type="match status" value="1"/>
</dbReference>
<dbReference type="InterPro" id="IPR012404">
    <property type="entry name" value="UCP036436"/>
</dbReference>
<organism evidence="6 7">
    <name type="scientific">Sphaceloma murrayae</name>
    <dbReference type="NCBI Taxonomy" id="2082308"/>
    <lineage>
        <taxon>Eukaryota</taxon>
        <taxon>Fungi</taxon>
        <taxon>Dikarya</taxon>
        <taxon>Ascomycota</taxon>
        <taxon>Pezizomycotina</taxon>
        <taxon>Dothideomycetes</taxon>
        <taxon>Dothideomycetidae</taxon>
        <taxon>Myriangiales</taxon>
        <taxon>Elsinoaceae</taxon>
        <taxon>Sphaceloma</taxon>
    </lineage>
</organism>
<dbReference type="SUPFAM" id="SSF103481">
    <property type="entry name" value="Multidrug resistance efflux transporter EmrE"/>
    <property type="match status" value="1"/>
</dbReference>
<feature type="transmembrane region" description="Helical" evidence="5">
    <location>
        <begin position="199"/>
        <end position="220"/>
    </location>
</feature>
<keyword evidence="4 5" id="KW-0472">Membrane</keyword>
<dbReference type="InterPro" id="IPR007271">
    <property type="entry name" value="Nuc_sug_transpt"/>
</dbReference>
<feature type="transmembrane region" description="Helical" evidence="5">
    <location>
        <begin position="175"/>
        <end position="192"/>
    </location>
</feature>
<sequence>MTGKAVIPILVGMMLLTGVCNTLLTKYQDMQCVRNCDDPNPSKHHTFEQPVLQTLQMFVGESGCWLVVLASYLVSKARKSRSGGSDAAYQPLINEEDREDEITPAPVRNSHEEAVDPTNIVAKPLVDPDVEPEKERVPLEGWKIFLLALPACCDITGTTLMNVGLLFVAASIYQMTRGALVLFVGLFSVIFLKRHLGFWKWASLFIVVIGVMLVGLAGYIERRNAAVPGDVEGDMTGPLLLLARAAKEVVAAVKEHTALETIVGVLLIAGAQIFTASQFVLEESIMEKYSMDPIQVVGWEGIFGFSVTLVGMGILHLVIGQTPAGKGGYFDAKEGFFEVFHNRQVAISSVLIMISIGGFNFFGLSVTRSISATARSTIDTCRTLFIWLVSLGLGWETFKWLQVPGFALLVYGTGLFNDIIRPPTTRWLRARLGSGSQS</sequence>
<dbReference type="InterPro" id="IPR037185">
    <property type="entry name" value="EmrE-like"/>
</dbReference>
<proteinExistence type="predicted"/>
<comment type="subcellular location">
    <subcellularLocation>
        <location evidence="1">Membrane</location>
        <topology evidence="1">Multi-pass membrane protein</topology>
    </subcellularLocation>
</comment>
<keyword evidence="3 5" id="KW-1133">Transmembrane helix</keyword>
<keyword evidence="2 5" id="KW-0812">Transmembrane</keyword>
<gene>
    <name evidence="6" type="ORF">CAC42_6394</name>
</gene>
<dbReference type="EMBL" id="NKHZ01000058">
    <property type="protein sequence ID" value="PNS16287.1"/>
    <property type="molecule type" value="Genomic_DNA"/>
</dbReference>
<accession>A0A2K1QMA3</accession>
<feature type="transmembrane region" description="Helical" evidence="5">
    <location>
        <begin position="344"/>
        <end position="364"/>
    </location>
</feature>
<protein>
    <recommendedName>
        <fullName evidence="8">Integral membrane protein</fullName>
    </recommendedName>
</protein>
<feature type="transmembrane region" description="Helical" evidence="5">
    <location>
        <begin position="144"/>
        <end position="169"/>
    </location>
</feature>
<dbReference type="AlphaFoldDB" id="A0A2K1QMA3"/>
<evidence type="ECO:0008006" key="8">
    <source>
        <dbReference type="Google" id="ProtNLM"/>
    </source>
</evidence>
<dbReference type="PANTHER" id="PTHR13146">
    <property type="match status" value="1"/>
</dbReference>
<comment type="caution">
    <text evidence="6">The sequence shown here is derived from an EMBL/GenBank/DDBJ whole genome shotgun (WGS) entry which is preliminary data.</text>
</comment>
<evidence type="ECO:0000256" key="5">
    <source>
        <dbReference type="SAM" id="Phobius"/>
    </source>
</evidence>
<feature type="transmembrane region" description="Helical" evidence="5">
    <location>
        <begin position="302"/>
        <end position="324"/>
    </location>
</feature>
<evidence type="ECO:0000256" key="3">
    <source>
        <dbReference type="ARBA" id="ARBA00022989"/>
    </source>
</evidence>
<evidence type="ECO:0000313" key="7">
    <source>
        <dbReference type="Proteomes" id="UP000243797"/>
    </source>
</evidence>
<reference evidence="6 7" key="1">
    <citation type="submission" date="2017-06" db="EMBL/GenBank/DDBJ databases">
        <title>Draft genome sequence of a variant of Elsinoe murrayae.</title>
        <authorList>
            <person name="Cheng Q."/>
        </authorList>
    </citation>
    <scope>NUCLEOTIDE SEQUENCE [LARGE SCALE GENOMIC DNA]</scope>
    <source>
        <strain evidence="6 7">CQ-2017a</strain>
    </source>
</reference>
<evidence type="ECO:0000256" key="1">
    <source>
        <dbReference type="ARBA" id="ARBA00004141"/>
    </source>
</evidence>
<dbReference type="STRING" id="2082308.A0A2K1QMA3"/>